<gene>
    <name evidence="6" type="ORF">QP027_04430</name>
</gene>
<dbReference type="InterPro" id="IPR019734">
    <property type="entry name" value="TPR_rpt"/>
</dbReference>
<dbReference type="PANTHER" id="PTHR45663">
    <property type="entry name" value="GEO12009P1"/>
    <property type="match status" value="1"/>
</dbReference>
<evidence type="ECO:0000256" key="1">
    <source>
        <dbReference type="ARBA" id="ARBA00003318"/>
    </source>
</evidence>
<keyword evidence="4" id="KW-0802">TPR repeat</keyword>
<evidence type="ECO:0000313" key="6">
    <source>
        <dbReference type="EMBL" id="WIM68643.1"/>
    </source>
</evidence>
<evidence type="ECO:0000256" key="4">
    <source>
        <dbReference type="PROSITE-ProRule" id="PRU00339"/>
    </source>
</evidence>
<dbReference type="InterPro" id="IPR011990">
    <property type="entry name" value="TPR-like_helical_dom_sf"/>
</dbReference>
<evidence type="ECO:0000256" key="3">
    <source>
        <dbReference type="ARBA" id="ARBA00023284"/>
    </source>
</evidence>
<evidence type="ECO:0000256" key="2">
    <source>
        <dbReference type="ARBA" id="ARBA00008987"/>
    </source>
</evidence>
<dbReference type="Gene3D" id="3.40.30.10">
    <property type="entry name" value="Glutaredoxin"/>
    <property type="match status" value="1"/>
</dbReference>
<dbReference type="SUPFAM" id="SSF52833">
    <property type="entry name" value="Thioredoxin-like"/>
    <property type="match status" value="1"/>
</dbReference>
<sequence length="294" mass="31377">MSHPFTGGAVDLGRVQAQAEAKEKLAQAAVEPFFTITEDNLETEVLHRSTQVPVIVLVGTSRSEDSQALKASFEHLAAQSNNTFVVGYIDGDTTPQIAQAMGVRGMPTTLALAAGRPVTSFEGNQPVEALQEWVSTLVKQVGPQLAGLPEDEQEEAADPRLDAATAALNMGDFDAATKLYDEILAEDPTNAEIKQAKATVGVIKRLDPQNRDTDAIAEADADVTNVDKQLDAADAEVVAGAPEKAFDRLLKVIQETAGDEREAAKSRLIELFTLLDAADPRVAEARTRLASALF</sequence>
<dbReference type="Proteomes" id="UP001225598">
    <property type="component" value="Chromosome"/>
</dbReference>
<reference evidence="6 7" key="1">
    <citation type="submission" date="2023-05" db="EMBL/GenBank/DDBJ databases">
        <title>Corynebacterium suedekumii sp. nov. and Corynebacterium breve sp. nov. isolated from raw cow's milk.</title>
        <authorList>
            <person name="Baer M.K."/>
            <person name="Mehl L."/>
            <person name="Hellmuth R."/>
            <person name="Marke G."/>
            <person name="Lipski A."/>
        </authorList>
    </citation>
    <scope>NUCLEOTIDE SEQUENCE [LARGE SCALE GENOMIC DNA]</scope>
    <source>
        <strain evidence="6 7">R4</strain>
    </source>
</reference>
<dbReference type="Pfam" id="PF14561">
    <property type="entry name" value="TPR_20"/>
    <property type="match status" value="1"/>
</dbReference>
<keyword evidence="3" id="KW-0676">Redox-active center</keyword>
<evidence type="ECO:0000313" key="7">
    <source>
        <dbReference type="Proteomes" id="UP001225598"/>
    </source>
</evidence>
<dbReference type="InterPro" id="IPR013766">
    <property type="entry name" value="Thioredoxin_domain"/>
</dbReference>
<feature type="repeat" description="TPR" evidence="4">
    <location>
        <begin position="157"/>
        <end position="190"/>
    </location>
</feature>
<dbReference type="Gene3D" id="1.25.40.10">
    <property type="entry name" value="Tetratricopeptide repeat domain"/>
    <property type="match status" value="1"/>
</dbReference>
<dbReference type="Pfam" id="PF00085">
    <property type="entry name" value="Thioredoxin"/>
    <property type="match status" value="1"/>
</dbReference>
<comment type="similarity">
    <text evidence="2">Belongs to the thioredoxin family.</text>
</comment>
<dbReference type="PROSITE" id="PS50005">
    <property type="entry name" value="TPR"/>
    <property type="match status" value="1"/>
</dbReference>
<proteinExistence type="inferred from homology"/>
<dbReference type="CDD" id="cd02956">
    <property type="entry name" value="ybbN"/>
    <property type="match status" value="1"/>
</dbReference>
<dbReference type="RefSeq" id="WP_284826316.1">
    <property type="nucleotide sequence ID" value="NZ_CP126969.1"/>
</dbReference>
<feature type="domain" description="Thioredoxin" evidence="5">
    <location>
        <begin position="35"/>
        <end position="135"/>
    </location>
</feature>
<evidence type="ECO:0000259" key="5">
    <source>
        <dbReference type="Pfam" id="PF00085"/>
    </source>
</evidence>
<dbReference type="EMBL" id="CP126969">
    <property type="protein sequence ID" value="WIM68643.1"/>
    <property type="molecule type" value="Genomic_DNA"/>
</dbReference>
<comment type="function">
    <text evidence="1">Participates in various redox reactions through the reversible oxidation of its active center dithiol to a disulfide and catalyzes dithiol-disulfide exchange reactions.</text>
</comment>
<protein>
    <submittedName>
        <fullName evidence="6">Tetratricopeptide repeat protein</fullName>
    </submittedName>
</protein>
<keyword evidence="7" id="KW-1185">Reference proteome</keyword>
<accession>A0ABY8VK88</accession>
<organism evidence="6 7">
    <name type="scientific">Corynebacterium breve</name>
    <dbReference type="NCBI Taxonomy" id="3049799"/>
    <lineage>
        <taxon>Bacteria</taxon>
        <taxon>Bacillati</taxon>
        <taxon>Actinomycetota</taxon>
        <taxon>Actinomycetes</taxon>
        <taxon>Mycobacteriales</taxon>
        <taxon>Corynebacteriaceae</taxon>
        <taxon>Corynebacterium</taxon>
    </lineage>
</organism>
<dbReference type="PANTHER" id="PTHR45663:SF11">
    <property type="entry name" value="GEO12009P1"/>
    <property type="match status" value="1"/>
</dbReference>
<name>A0ABY8VK88_9CORY</name>
<dbReference type="InterPro" id="IPR036249">
    <property type="entry name" value="Thioredoxin-like_sf"/>
</dbReference>